<dbReference type="AlphaFoldDB" id="A0A6L5B7I5"/>
<evidence type="ECO:0008006" key="4">
    <source>
        <dbReference type="Google" id="ProtNLM"/>
    </source>
</evidence>
<evidence type="ECO:0000256" key="1">
    <source>
        <dbReference type="SAM" id="MobiDB-lite"/>
    </source>
</evidence>
<evidence type="ECO:0000313" key="3">
    <source>
        <dbReference type="Proteomes" id="UP000593563"/>
    </source>
</evidence>
<dbReference type="Proteomes" id="UP000593563">
    <property type="component" value="Unassembled WGS sequence"/>
</dbReference>
<accession>A0A6L5B7I5</accession>
<protein>
    <recommendedName>
        <fullName evidence="4">Ubiquitin-like protease family profile domain-containing protein</fullName>
    </recommendedName>
</protein>
<evidence type="ECO:0000313" key="2">
    <source>
        <dbReference type="EMBL" id="KAF1001550.1"/>
    </source>
</evidence>
<name>A0A6L5B7I5_APIGR</name>
<comment type="caution">
    <text evidence="2">The sequence shown here is derived from an EMBL/GenBank/DDBJ whole genome shotgun (WGS) entry which is preliminary data.</text>
</comment>
<reference evidence="2" key="1">
    <citation type="submission" date="2020-01" db="EMBL/GenBank/DDBJ databases">
        <title>The Celery Genome Sequence Reveals Sequential Paleo-tetraploidization, Resistance Gene Elimination, Karyotype Evolution, and Functional Innovation in Apiales.</title>
        <authorList>
            <person name="Song X."/>
        </authorList>
    </citation>
    <scope>NUCLEOTIDE SEQUENCE</scope>
    <source>
        <tissue evidence="2">Leaf</tissue>
    </source>
</reference>
<feature type="region of interest" description="Disordered" evidence="1">
    <location>
        <begin position="118"/>
        <end position="139"/>
    </location>
</feature>
<keyword evidence="3" id="KW-1185">Reference proteome</keyword>
<dbReference type="EMBL" id="WRXP01003833">
    <property type="protein sequence ID" value="KAF1001550.1"/>
    <property type="molecule type" value="Genomic_DNA"/>
</dbReference>
<gene>
    <name evidence="2" type="ORF">AG4045_016312</name>
</gene>
<proteinExistence type="predicted"/>
<organism evidence="2 3">
    <name type="scientific">Apium graveolens</name>
    <name type="common">Celery</name>
    <dbReference type="NCBI Taxonomy" id="4045"/>
    <lineage>
        <taxon>Eukaryota</taxon>
        <taxon>Viridiplantae</taxon>
        <taxon>Streptophyta</taxon>
        <taxon>Embryophyta</taxon>
        <taxon>Tracheophyta</taxon>
        <taxon>Spermatophyta</taxon>
        <taxon>Magnoliopsida</taxon>
        <taxon>eudicotyledons</taxon>
        <taxon>Gunneridae</taxon>
        <taxon>Pentapetalae</taxon>
        <taxon>asterids</taxon>
        <taxon>campanulids</taxon>
        <taxon>Apiales</taxon>
        <taxon>Apiaceae</taxon>
        <taxon>Apioideae</taxon>
        <taxon>apioid superclade</taxon>
        <taxon>Apieae</taxon>
        <taxon>Apium</taxon>
    </lineage>
</organism>
<sequence>MVHTRFSSVSRSPLECAYASKGKSKMSPKGVAMKNSKLKGKGKKANFTIQDNMIPPPTYCDANSGCISRMLSWSNDGNAKFEDVYTTLSLSAKELELRNLTTTASEIKELKLEELFPTSNQRSVQENDNSDDDFDNPPTPLLRLSYSHANAHEDSMSLVEMQRKLCTFETRQNNLTIEVNSLKTTITEMCSYFESIFSNLQETIMKEVRRKNENDDDVLFDNYTGDDLSNPIHESFCRASFPKKDAPITKDFDQDTRGWDPWPQNVVAREVVANEDASVKVATVDTEVAAVDGEVAGDPVKTAEKDKNVAIGDSIDAGVDGADDDFFGNLSDKELADLELVVQSSSKIGNPILGTSTEPIQPIPANPKRMVKLPSYLQSPFLQHFGSTSGKSTDSLGIQEVFKTVKGLSALDGKIGELPDFNITGEFMEWLDHGIITKKNATTFYSKQDNKINPTLNLGVDLVSQKTWFHIWEYGSKSLTNSHVDVFFYHLRKKVKENFELLSTDSNFQNRVSTMYNACVKKNNFTVNIKQEIVGVMMGDDIRYNTHWALGADVQFPVFIREQKY</sequence>